<gene>
    <name evidence="2" type="ORF">M438DRAFT_332145</name>
</gene>
<feature type="compositionally biased region" description="Polar residues" evidence="1">
    <location>
        <begin position="47"/>
        <end position="60"/>
    </location>
</feature>
<dbReference type="HOGENOM" id="CLU_855246_0_0_1"/>
<feature type="compositionally biased region" description="Basic and acidic residues" evidence="1">
    <location>
        <begin position="81"/>
        <end position="91"/>
    </location>
</feature>
<dbReference type="GeneID" id="40745774"/>
<evidence type="ECO:0000256" key="1">
    <source>
        <dbReference type="SAM" id="MobiDB-lite"/>
    </source>
</evidence>
<protein>
    <submittedName>
        <fullName evidence="2">Uncharacterized protein</fullName>
    </submittedName>
</protein>
<feature type="compositionally biased region" description="Polar residues" evidence="1">
    <location>
        <begin position="24"/>
        <end position="34"/>
    </location>
</feature>
<dbReference type="STRING" id="1043002.A0A074Y0E0"/>
<evidence type="ECO:0000313" key="3">
    <source>
        <dbReference type="Proteomes" id="UP000030706"/>
    </source>
</evidence>
<feature type="region of interest" description="Disordered" evidence="1">
    <location>
        <begin position="1"/>
        <end position="132"/>
    </location>
</feature>
<dbReference type="RefSeq" id="XP_029763844.1">
    <property type="nucleotide sequence ID" value="XM_029903468.1"/>
</dbReference>
<proteinExistence type="predicted"/>
<dbReference type="OrthoDB" id="3870225at2759"/>
<dbReference type="Proteomes" id="UP000030706">
    <property type="component" value="Unassembled WGS sequence"/>
</dbReference>
<organism evidence="2 3">
    <name type="scientific">Aureobasidium pullulans EXF-150</name>
    <dbReference type="NCBI Taxonomy" id="1043002"/>
    <lineage>
        <taxon>Eukaryota</taxon>
        <taxon>Fungi</taxon>
        <taxon>Dikarya</taxon>
        <taxon>Ascomycota</taxon>
        <taxon>Pezizomycotina</taxon>
        <taxon>Dothideomycetes</taxon>
        <taxon>Dothideomycetidae</taxon>
        <taxon>Dothideales</taxon>
        <taxon>Saccotheciaceae</taxon>
        <taxon>Aureobasidium</taxon>
    </lineage>
</organism>
<feature type="compositionally biased region" description="Basic and acidic residues" evidence="1">
    <location>
        <begin position="107"/>
        <end position="127"/>
    </location>
</feature>
<dbReference type="EMBL" id="KL584976">
    <property type="protein sequence ID" value="KEQ87657.1"/>
    <property type="molecule type" value="Genomic_DNA"/>
</dbReference>
<reference evidence="2 3" key="1">
    <citation type="journal article" date="2014" name="BMC Genomics">
        <title>Genome sequencing of four Aureobasidium pullulans varieties: biotechnological potential, stress tolerance, and description of new species.</title>
        <authorList>
            <person name="Gostin Ar C."/>
            <person name="Ohm R.A."/>
            <person name="Kogej T."/>
            <person name="Sonjak S."/>
            <person name="Turk M."/>
            <person name="Zajc J."/>
            <person name="Zalar P."/>
            <person name="Grube M."/>
            <person name="Sun H."/>
            <person name="Han J."/>
            <person name="Sharma A."/>
            <person name="Chiniquy J."/>
            <person name="Ngan C.Y."/>
            <person name="Lipzen A."/>
            <person name="Barry K."/>
            <person name="Grigoriev I.V."/>
            <person name="Gunde-Cimerman N."/>
        </authorList>
    </citation>
    <scope>NUCLEOTIDE SEQUENCE [LARGE SCALE GENOMIC DNA]</scope>
    <source>
        <strain evidence="2 3">EXF-150</strain>
    </source>
</reference>
<feature type="compositionally biased region" description="Low complexity" evidence="1">
    <location>
        <begin position="9"/>
        <end position="23"/>
    </location>
</feature>
<name>A0A074Y0E0_AURPU</name>
<dbReference type="AlphaFoldDB" id="A0A074Y0E0"/>
<evidence type="ECO:0000313" key="2">
    <source>
        <dbReference type="EMBL" id="KEQ87657.1"/>
    </source>
</evidence>
<keyword evidence="3" id="KW-1185">Reference proteome</keyword>
<sequence length="343" mass="38549">MFSIGPPKSASDSETSSRSDSPSKGSEWSTTSEPHVQPKTPQKLKYDSSSDGEWSDQSDTPVKPRTLRRSGRVLLPGLRNSSERSLPRDSDEISSLRLSDEGSSLRSSDDGSPRRASDDDSPSKESSEGLVFPFAGSDYDTDVVLQQVQDFPTSEHWVTQWDPKDTDFFNSGQIPVRPFPRIAVHSEFNSMRENWGLPPLSLRCPEDYRRHPAHIYRWDTQKLNCTDKHESACQLCGTACCSVQAFTKAIHENPRPNPVVPLKYREAFQRDIDEINALKPRETDPFERMLKCGTCLRNVCPDCAGRCMKPACLSIVCKSCGDPDPWIHCQCEMNQGKVKISYL</sequence>
<accession>A0A074Y0E0</accession>